<evidence type="ECO:0000313" key="1">
    <source>
        <dbReference type="EMBL" id="KAJ7778618.1"/>
    </source>
</evidence>
<dbReference type="AlphaFoldDB" id="A0AAD7K7W7"/>
<organism evidence="1 2">
    <name type="scientific">Mycena maculata</name>
    <dbReference type="NCBI Taxonomy" id="230809"/>
    <lineage>
        <taxon>Eukaryota</taxon>
        <taxon>Fungi</taxon>
        <taxon>Dikarya</taxon>
        <taxon>Basidiomycota</taxon>
        <taxon>Agaricomycotina</taxon>
        <taxon>Agaricomycetes</taxon>
        <taxon>Agaricomycetidae</taxon>
        <taxon>Agaricales</taxon>
        <taxon>Marasmiineae</taxon>
        <taxon>Mycenaceae</taxon>
        <taxon>Mycena</taxon>
    </lineage>
</organism>
<gene>
    <name evidence="1" type="ORF">DFH07DRAFT_535246</name>
</gene>
<keyword evidence="2" id="KW-1185">Reference proteome</keyword>
<accession>A0AAD7K7W7</accession>
<comment type="caution">
    <text evidence="1">The sequence shown here is derived from an EMBL/GenBank/DDBJ whole genome shotgun (WGS) entry which is preliminary data.</text>
</comment>
<dbReference type="Proteomes" id="UP001215280">
    <property type="component" value="Unassembled WGS sequence"/>
</dbReference>
<reference evidence="1" key="1">
    <citation type="submission" date="2023-03" db="EMBL/GenBank/DDBJ databases">
        <title>Massive genome expansion in bonnet fungi (Mycena s.s.) driven by repeated elements and novel gene families across ecological guilds.</title>
        <authorList>
            <consortium name="Lawrence Berkeley National Laboratory"/>
            <person name="Harder C.B."/>
            <person name="Miyauchi S."/>
            <person name="Viragh M."/>
            <person name="Kuo A."/>
            <person name="Thoen E."/>
            <person name="Andreopoulos B."/>
            <person name="Lu D."/>
            <person name="Skrede I."/>
            <person name="Drula E."/>
            <person name="Henrissat B."/>
            <person name="Morin E."/>
            <person name="Kohler A."/>
            <person name="Barry K."/>
            <person name="LaButti K."/>
            <person name="Morin E."/>
            <person name="Salamov A."/>
            <person name="Lipzen A."/>
            <person name="Mereny Z."/>
            <person name="Hegedus B."/>
            <person name="Baldrian P."/>
            <person name="Stursova M."/>
            <person name="Weitz H."/>
            <person name="Taylor A."/>
            <person name="Grigoriev I.V."/>
            <person name="Nagy L.G."/>
            <person name="Martin F."/>
            <person name="Kauserud H."/>
        </authorList>
    </citation>
    <scope>NUCLEOTIDE SEQUENCE</scope>
    <source>
        <strain evidence="1">CBHHK188m</strain>
    </source>
</reference>
<name>A0AAD7K7W7_9AGAR</name>
<sequence length="71" mass="7559">MWLCLSGHASLSVSFTISATDSFFPWVIAALTPHSAQIYNIGCAGTIIVPHPYSGGLSNAHSRFTTNSSIF</sequence>
<proteinExistence type="predicted"/>
<protein>
    <submittedName>
        <fullName evidence="1">Uncharacterized protein</fullName>
    </submittedName>
</protein>
<evidence type="ECO:0000313" key="2">
    <source>
        <dbReference type="Proteomes" id="UP001215280"/>
    </source>
</evidence>
<dbReference type="EMBL" id="JARJLG010000008">
    <property type="protein sequence ID" value="KAJ7778618.1"/>
    <property type="molecule type" value="Genomic_DNA"/>
</dbReference>